<sequence>MNWSRRDLRLTRVQAAYLLSGQSSVHQRVQDRTEIILEARRMLSWRRRADGTYYRGLSAKGEAAIKQWSERGKP</sequence>
<proteinExistence type="predicted"/>
<organism evidence="1 2">
    <name type="scientific">Sinorhizobium numidicum</name>
    <dbReference type="NCBI Taxonomy" id="680248"/>
    <lineage>
        <taxon>Bacteria</taxon>
        <taxon>Pseudomonadati</taxon>
        <taxon>Pseudomonadota</taxon>
        <taxon>Alphaproteobacteria</taxon>
        <taxon>Hyphomicrobiales</taxon>
        <taxon>Rhizobiaceae</taxon>
        <taxon>Sinorhizobium/Ensifer group</taxon>
        <taxon>Sinorhizobium</taxon>
    </lineage>
</organism>
<keyword evidence="2" id="KW-1185">Reference proteome</keyword>
<dbReference type="EMBL" id="CP120371">
    <property type="protein sequence ID" value="WEX83564.1"/>
    <property type="molecule type" value="Genomic_DNA"/>
</dbReference>
<evidence type="ECO:0000313" key="2">
    <source>
        <dbReference type="Proteomes" id="UP001235547"/>
    </source>
</evidence>
<accession>A0ABY8CY43</accession>
<name>A0ABY8CY43_9HYPH</name>
<dbReference type="RefSeq" id="WP_280734391.1">
    <property type="nucleotide sequence ID" value="NZ_CP120368.1"/>
</dbReference>
<dbReference type="Proteomes" id="UP001235547">
    <property type="component" value="Chromosome 1"/>
</dbReference>
<evidence type="ECO:0000313" key="1">
    <source>
        <dbReference type="EMBL" id="WEX83564.1"/>
    </source>
</evidence>
<reference evidence="1 2" key="1">
    <citation type="submission" date="2023-03" db="EMBL/GenBank/DDBJ databases">
        <authorList>
            <person name="Kaur S."/>
            <person name="Espinosa-Saiz D."/>
            <person name="Velazquez E."/>
            <person name="Menendez E."/>
            <person name="diCenzo G.C."/>
        </authorList>
    </citation>
    <scope>NUCLEOTIDE SEQUENCE [LARGE SCALE GENOMIC DNA]</scope>
    <source>
        <strain evidence="1 2">LMG 27395</strain>
    </source>
</reference>
<protein>
    <submittedName>
        <fullName evidence="1">Uncharacterized protein</fullName>
    </submittedName>
</protein>
<gene>
    <name evidence="1" type="ORF">PYH38_002349</name>
</gene>